<evidence type="ECO:0000313" key="3">
    <source>
        <dbReference type="EMBL" id="MEX3170599.1"/>
    </source>
</evidence>
<dbReference type="Proteomes" id="UP001558101">
    <property type="component" value="Unassembled WGS sequence"/>
</dbReference>
<dbReference type="EMBL" id="JBFQXQ010000001">
    <property type="protein sequence ID" value="MEX3170599.1"/>
    <property type="molecule type" value="Genomic_DNA"/>
</dbReference>
<sequence length="179" mass="20742">MSDLLVPHVEHFRSYSSPIEFIKNIEEEHDFILFHASTKNLPFLHNLSLLYRRVYRAQNCYPALLIDPRTMHSRSLAIKMDSPATFSILQPTSVLLNELFSWMIQKKEQPTKKNMPLTILTEKERQVVLATLKGMPIATLARQRGVNVKTIYTQRRTAMDKLGIKNTHELLCLRVQGLL</sequence>
<protein>
    <submittedName>
        <fullName evidence="3">Helix-turn-helix transcriptional regulator</fullName>
    </submittedName>
</protein>
<proteinExistence type="predicted"/>
<evidence type="ECO:0000256" key="1">
    <source>
        <dbReference type="ARBA" id="ARBA00023125"/>
    </source>
</evidence>
<dbReference type="Pfam" id="PF00196">
    <property type="entry name" value="GerE"/>
    <property type="match status" value="1"/>
</dbReference>
<dbReference type="RefSeq" id="WP_368461408.1">
    <property type="nucleotide sequence ID" value="NZ_JBFQXR010000009.1"/>
</dbReference>
<dbReference type="InterPro" id="IPR036388">
    <property type="entry name" value="WH-like_DNA-bd_sf"/>
</dbReference>
<evidence type="ECO:0000313" key="4">
    <source>
        <dbReference type="Proteomes" id="UP001558101"/>
    </source>
</evidence>
<feature type="domain" description="HTH luxR-type" evidence="2">
    <location>
        <begin position="117"/>
        <end position="174"/>
    </location>
</feature>
<reference evidence="3 4" key="1">
    <citation type="submission" date="2024-07" db="EMBL/GenBank/DDBJ databases">
        <title>Genomes of novel Serratia strains from suburban soil.</title>
        <authorList>
            <person name="Markert E.X."/>
            <person name="Severe K."/>
            <person name="Severe L."/>
            <person name="Twing K.I."/>
            <person name="Ward L.M."/>
        </authorList>
    </citation>
    <scope>NUCLEOTIDE SEQUENCE [LARGE SCALE GENOMIC DNA]</scope>
    <source>
        <strain evidence="3 4">3C-UT</strain>
    </source>
</reference>
<evidence type="ECO:0000259" key="2">
    <source>
        <dbReference type="SMART" id="SM00421"/>
    </source>
</evidence>
<dbReference type="SMART" id="SM00421">
    <property type="entry name" value="HTH_LUXR"/>
    <property type="match status" value="1"/>
</dbReference>
<keyword evidence="4" id="KW-1185">Reference proteome</keyword>
<dbReference type="InterPro" id="IPR000792">
    <property type="entry name" value="Tscrpt_reg_LuxR_C"/>
</dbReference>
<dbReference type="Gene3D" id="1.10.10.10">
    <property type="entry name" value="Winged helix-like DNA-binding domain superfamily/Winged helix DNA-binding domain"/>
    <property type="match status" value="1"/>
</dbReference>
<keyword evidence="1" id="KW-0238">DNA-binding</keyword>
<gene>
    <name evidence="3" type="ORF">AB4M04_00690</name>
</gene>
<name>A0ABV3UD50_9GAMM</name>
<dbReference type="InterPro" id="IPR016032">
    <property type="entry name" value="Sig_transdc_resp-reg_C-effctor"/>
</dbReference>
<dbReference type="SUPFAM" id="SSF46894">
    <property type="entry name" value="C-terminal effector domain of the bipartite response regulators"/>
    <property type="match status" value="1"/>
</dbReference>
<organism evidence="3 4">
    <name type="scientific">Serratia quinivorans</name>
    <dbReference type="NCBI Taxonomy" id="137545"/>
    <lineage>
        <taxon>Bacteria</taxon>
        <taxon>Pseudomonadati</taxon>
        <taxon>Pseudomonadota</taxon>
        <taxon>Gammaproteobacteria</taxon>
        <taxon>Enterobacterales</taxon>
        <taxon>Yersiniaceae</taxon>
        <taxon>Serratia</taxon>
    </lineage>
</organism>
<accession>A0ABV3UD50</accession>
<comment type="caution">
    <text evidence="3">The sequence shown here is derived from an EMBL/GenBank/DDBJ whole genome shotgun (WGS) entry which is preliminary data.</text>
</comment>